<keyword evidence="1" id="KW-0812">Transmembrane</keyword>
<dbReference type="PROSITE" id="PS00409">
    <property type="entry name" value="PROKAR_NTER_METHYL"/>
    <property type="match status" value="1"/>
</dbReference>
<evidence type="ECO:0000313" key="3">
    <source>
        <dbReference type="Proteomes" id="UP001157069"/>
    </source>
</evidence>
<dbReference type="InterPro" id="IPR012902">
    <property type="entry name" value="N_methyl_site"/>
</dbReference>
<dbReference type="Pfam" id="PF07963">
    <property type="entry name" value="N_methyl"/>
    <property type="match status" value="1"/>
</dbReference>
<reference evidence="3" key="1">
    <citation type="journal article" date="2019" name="Int. J. Syst. Evol. Microbiol.">
        <title>The Global Catalogue of Microorganisms (GCM) 10K type strain sequencing project: providing services to taxonomists for standard genome sequencing and annotation.</title>
        <authorList>
            <consortium name="The Broad Institute Genomics Platform"/>
            <consortium name="The Broad Institute Genome Sequencing Center for Infectious Disease"/>
            <person name="Wu L."/>
            <person name="Ma J."/>
        </authorList>
    </citation>
    <scope>NUCLEOTIDE SEQUENCE [LARGE SCALE GENOMIC DNA]</scope>
    <source>
        <strain evidence="3">NBRC 108755</strain>
    </source>
</reference>
<dbReference type="EMBL" id="BSVA01000001">
    <property type="protein sequence ID" value="GMA91140.1"/>
    <property type="molecule type" value="Genomic_DNA"/>
</dbReference>
<evidence type="ECO:0000313" key="2">
    <source>
        <dbReference type="EMBL" id="GMA91140.1"/>
    </source>
</evidence>
<comment type="caution">
    <text evidence="2">The sequence shown here is derived from an EMBL/GenBank/DDBJ whole genome shotgun (WGS) entry which is preliminary data.</text>
</comment>
<organism evidence="2 3">
    <name type="scientific">Homoserinibacter gongjuensis</name>
    <dbReference type="NCBI Taxonomy" id="1162968"/>
    <lineage>
        <taxon>Bacteria</taxon>
        <taxon>Bacillati</taxon>
        <taxon>Actinomycetota</taxon>
        <taxon>Actinomycetes</taxon>
        <taxon>Micrococcales</taxon>
        <taxon>Microbacteriaceae</taxon>
        <taxon>Homoserinibacter</taxon>
    </lineage>
</organism>
<evidence type="ECO:0008006" key="4">
    <source>
        <dbReference type="Google" id="ProtNLM"/>
    </source>
</evidence>
<keyword evidence="1" id="KW-0472">Membrane</keyword>
<keyword evidence="1" id="KW-1133">Transmembrane helix</keyword>
<dbReference type="Proteomes" id="UP001157069">
    <property type="component" value="Unassembled WGS sequence"/>
</dbReference>
<sequence>MSARRVARALNAEKRDEGVSLIELLVVMLLSALIVSVVVTLFVNVARKTTEGIDLRSSTADASNIMNAVSTTVRGSIPIDVQPQSNGTPNPPKPAIKTAEANTLVVYSYTDAGPSFPVPLQVRYRVDSQGRMVEDRWAASGCSLSNPSACVATYPTYAATTTTPQASRILGNIVVNVTQCASGDTTCQLEPLFRYYDICGTQLGSDSAGAQSRIDDIAWIEFNVRVRASDSQEDVRLVNRIGLGNSGDRIPVGGCPT</sequence>
<keyword evidence="3" id="KW-1185">Reference proteome</keyword>
<feature type="transmembrane region" description="Helical" evidence="1">
    <location>
        <begin position="21"/>
        <end position="43"/>
    </location>
</feature>
<protein>
    <recommendedName>
        <fullName evidence="4">Prepilin-type N-terminal cleavage/methylation domain-containing protein</fullName>
    </recommendedName>
</protein>
<proteinExistence type="predicted"/>
<name>A0ABQ6JS59_9MICO</name>
<evidence type="ECO:0000256" key="1">
    <source>
        <dbReference type="SAM" id="Phobius"/>
    </source>
</evidence>
<gene>
    <name evidence="2" type="ORF">GCM10025869_16690</name>
</gene>
<accession>A0ABQ6JS59</accession>